<comment type="caution">
    <text evidence="4">The sequence shown here is derived from an EMBL/GenBank/DDBJ whole genome shotgun (WGS) entry which is preliminary data.</text>
</comment>
<evidence type="ECO:0000256" key="1">
    <source>
        <dbReference type="ARBA" id="ARBA00022737"/>
    </source>
</evidence>
<dbReference type="PROSITE" id="PS50293">
    <property type="entry name" value="TPR_REGION"/>
    <property type="match status" value="1"/>
</dbReference>
<evidence type="ECO:0000256" key="2">
    <source>
        <dbReference type="ARBA" id="ARBA00022803"/>
    </source>
</evidence>
<dbReference type="InterPro" id="IPR019734">
    <property type="entry name" value="TPR_rpt"/>
</dbReference>
<proteinExistence type="predicted"/>
<dbReference type="PROSITE" id="PS50005">
    <property type="entry name" value="TPR"/>
    <property type="match status" value="2"/>
</dbReference>
<evidence type="ECO:0000313" key="5">
    <source>
        <dbReference type="Proteomes" id="UP000613030"/>
    </source>
</evidence>
<accession>A0ABS1KN60</accession>
<keyword evidence="2 3" id="KW-0802">TPR repeat</keyword>
<feature type="repeat" description="TPR" evidence="3">
    <location>
        <begin position="373"/>
        <end position="406"/>
    </location>
</feature>
<dbReference type="RefSeq" id="WP_202008161.1">
    <property type="nucleotide sequence ID" value="NZ_JAERRB010000002.1"/>
</dbReference>
<dbReference type="SMART" id="SM00028">
    <property type="entry name" value="TPR"/>
    <property type="match status" value="9"/>
</dbReference>
<keyword evidence="1" id="KW-0677">Repeat</keyword>
<organism evidence="4 5">
    <name type="scientific">Chryseolinea lacunae</name>
    <dbReference type="NCBI Taxonomy" id="2801331"/>
    <lineage>
        <taxon>Bacteria</taxon>
        <taxon>Pseudomonadati</taxon>
        <taxon>Bacteroidota</taxon>
        <taxon>Cytophagia</taxon>
        <taxon>Cytophagales</taxon>
        <taxon>Fulvivirgaceae</taxon>
        <taxon>Chryseolinea</taxon>
    </lineage>
</organism>
<dbReference type="InterPro" id="IPR011990">
    <property type="entry name" value="TPR-like_helical_dom_sf"/>
</dbReference>
<feature type="repeat" description="TPR" evidence="3">
    <location>
        <begin position="102"/>
        <end position="135"/>
    </location>
</feature>
<dbReference type="Proteomes" id="UP000613030">
    <property type="component" value="Unassembled WGS sequence"/>
</dbReference>
<dbReference type="SUPFAM" id="SSF48452">
    <property type="entry name" value="TPR-like"/>
    <property type="match status" value="3"/>
</dbReference>
<dbReference type="PANTHER" id="PTHR44858:SF1">
    <property type="entry name" value="UDP-N-ACETYLGLUCOSAMINE--PEPTIDE N-ACETYLGLUCOSAMINYLTRANSFERASE SPINDLY-RELATED"/>
    <property type="match status" value="1"/>
</dbReference>
<evidence type="ECO:0000313" key="4">
    <source>
        <dbReference type="EMBL" id="MBL0740780.1"/>
    </source>
</evidence>
<dbReference type="Pfam" id="PF13181">
    <property type="entry name" value="TPR_8"/>
    <property type="match status" value="1"/>
</dbReference>
<dbReference type="EMBL" id="JAERRB010000002">
    <property type="protein sequence ID" value="MBL0740780.1"/>
    <property type="molecule type" value="Genomic_DNA"/>
</dbReference>
<keyword evidence="5" id="KW-1185">Reference proteome</keyword>
<dbReference type="Gene3D" id="1.25.40.10">
    <property type="entry name" value="Tetratricopeptide repeat domain"/>
    <property type="match status" value="4"/>
</dbReference>
<reference evidence="4 5" key="1">
    <citation type="submission" date="2021-01" db="EMBL/GenBank/DDBJ databases">
        <title>Chryseolinea sp. Jin1 Genome sequencing and assembly.</title>
        <authorList>
            <person name="Kim I."/>
        </authorList>
    </citation>
    <scope>NUCLEOTIDE SEQUENCE [LARGE SCALE GENOMIC DNA]</scope>
    <source>
        <strain evidence="4 5">Jin1</strain>
    </source>
</reference>
<dbReference type="InterPro" id="IPR050498">
    <property type="entry name" value="Ycf3"/>
</dbReference>
<name>A0ABS1KN60_9BACT</name>
<sequence length="626" mass="71858">MEMLADAMREYMKTSTRLQTYDEVKVDWKMDGKTQLHMNEGLNNLAEGNPKVASEEFGAVLNAAPSVWQAFYYRAVCAKQLRKYGMAKWDIHQALRLHGPFYEGYVELGKIYRLESDQDEALEYFEKAIKLDPKRSMAYYLKANLKSKQQFRREAIKNYEAALEHDSLFSDAGIALAMLQVTSDKKVEQAVPYLDRVVRRDTLNRIALLLRTCMTFDSRPQQCLKDLNLLVKLWPTNLMVFYLRGLLYAKLEDYERSFPDFHKLVDNTAEDENTFGGQQSWIDKKIDIQNLGAYTVSRVYGFSDADAVLIKKAYCLLVKGEYADCIVAVDKATVAQTDPLSFYMKGVASEHLNKHPEALAYYNQALALDNDILDAHKKRGIYEQEMKQWDKSIADFKEMLRINPQAYVARKFLGLTFYHVKIYPKAVVEFNRYLSRDSADQVALGARGMAYWNLGLKLDAAADFANSENFQMLEFPEIARSIDSLLVRKDTVKALRYIERITTGAPFFTEGYVMMMKVLIAKNDWSRINKEIGEALSNSRADASHKDHAYLLTVKGVTWLKKEKYDYAFNLLTSALDYDKENSWTWLARGQTQLALNRKSKAVSDLKKAVALGNKEAETLLRQVGE</sequence>
<gene>
    <name evidence="4" type="ORF">JI741_06095</name>
</gene>
<dbReference type="Pfam" id="PF00515">
    <property type="entry name" value="TPR_1"/>
    <property type="match status" value="1"/>
</dbReference>
<protein>
    <submittedName>
        <fullName evidence="4">Tetratricopeptide repeat protein</fullName>
    </submittedName>
</protein>
<evidence type="ECO:0000256" key="3">
    <source>
        <dbReference type="PROSITE-ProRule" id="PRU00339"/>
    </source>
</evidence>
<dbReference type="PANTHER" id="PTHR44858">
    <property type="entry name" value="TETRATRICOPEPTIDE REPEAT PROTEIN 6"/>
    <property type="match status" value="1"/>
</dbReference>